<gene>
    <name evidence="2" type="ORF">ACFPET_08250</name>
</gene>
<evidence type="ECO:0000256" key="1">
    <source>
        <dbReference type="SAM" id="Coils"/>
    </source>
</evidence>
<proteinExistence type="predicted"/>
<organism evidence="2 3">
    <name type="scientific">Salininema proteolyticum</name>
    <dbReference type="NCBI Taxonomy" id="1607685"/>
    <lineage>
        <taxon>Bacteria</taxon>
        <taxon>Bacillati</taxon>
        <taxon>Actinomycetota</taxon>
        <taxon>Actinomycetes</taxon>
        <taxon>Glycomycetales</taxon>
        <taxon>Glycomycetaceae</taxon>
        <taxon>Salininema</taxon>
    </lineage>
</organism>
<sequence>MTDTHTTGTTCHGCTCAGYAQTIGHLVALAGELRAQRDVARAVAAAMEAQLAEIEDRFKAERRAKERDAGQPTWAGGAWAQAVVSHIIVLQITDPERLDCDERS</sequence>
<protein>
    <submittedName>
        <fullName evidence="2">Uncharacterized protein</fullName>
    </submittedName>
</protein>
<keyword evidence="3" id="KW-1185">Reference proteome</keyword>
<feature type="coiled-coil region" evidence="1">
    <location>
        <begin position="37"/>
        <end position="64"/>
    </location>
</feature>
<dbReference type="RefSeq" id="WP_380619635.1">
    <property type="nucleotide sequence ID" value="NZ_JBHSDK010000012.1"/>
</dbReference>
<comment type="caution">
    <text evidence="2">The sequence shown here is derived from an EMBL/GenBank/DDBJ whole genome shotgun (WGS) entry which is preliminary data.</text>
</comment>
<name>A0ABV8TWX7_9ACTN</name>
<dbReference type="EMBL" id="JBHSDK010000012">
    <property type="protein sequence ID" value="MFC4335187.1"/>
    <property type="molecule type" value="Genomic_DNA"/>
</dbReference>
<keyword evidence="1" id="KW-0175">Coiled coil</keyword>
<dbReference type="Proteomes" id="UP001595823">
    <property type="component" value="Unassembled WGS sequence"/>
</dbReference>
<evidence type="ECO:0000313" key="2">
    <source>
        <dbReference type="EMBL" id="MFC4335187.1"/>
    </source>
</evidence>
<reference evidence="3" key="1">
    <citation type="journal article" date="2019" name="Int. J. Syst. Evol. Microbiol.">
        <title>The Global Catalogue of Microorganisms (GCM) 10K type strain sequencing project: providing services to taxonomists for standard genome sequencing and annotation.</title>
        <authorList>
            <consortium name="The Broad Institute Genomics Platform"/>
            <consortium name="The Broad Institute Genome Sequencing Center for Infectious Disease"/>
            <person name="Wu L."/>
            <person name="Ma J."/>
        </authorList>
    </citation>
    <scope>NUCLEOTIDE SEQUENCE [LARGE SCALE GENOMIC DNA]</scope>
    <source>
        <strain evidence="3">IBRC-M 10908</strain>
    </source>
</reference>
<evidence type="ECO:0000313" key="3">
    <source>
        <dbReference type="Proteomes" id="UP001595823"/>
    </source>
</evidence>
<accession>A0ABV8TWX7</accession>